<dbReference type="Gene3D" id="2.60.40.1240">
    <property type="match status" value="1"/>
</dbReference>
<dbReference type="InterPro" id="IPR029050">
    <property type="entry name" value="Immunoprotect_excell_Ig-like"/>
</dbReference>
<name>A0A164R0U7_BACCE</name>
<evidence type="ECO:0000313" key="4">
    <source>
        <dbReference type="Proteomes" id="UP000076482"/>
    </source>
</evidence>
<evidence type="ECO:0008006" key="5">
    <source>
        <dbReference type="Google" id="ProtNLM"/>
    </source>
</evidence>
<organism evidence="3 4">
    <name type="scientific">Bacillus cereus</name>
    <dbReference type="NCBI Taxonomy" id="1396"/>
    <lineage>
        <taxon>Bacteria</taxon>
        <taxon>Bacillati</taxon>
        <taxon>Bacillota</taxon>
        <taxon>Bacilli</taxon>
        <taxon>Bacillales</taxon>
        <taxon>Bacillaceae</taxon>
        <taxon>Bacillus</taxon>
        <taxon>Bacillus cereus group</taxon>
    </lineage>
</organism>
<sequence length="184" mass="21125">MILMLISGCSNDNETTQKKETQSGPESKESNQNNESYKMIKYNKSITMEDIEFQISDVEKSLEYKYNPSPDFNMTLRPAKDYLVIISFTATNKGNIEKEAPFTDFRLNDKNLSGFPVREAFETGDVKLKPGESKTRAYIYNFDKTEDADRFYYKGILGSTGTEKKEFAWDLKSIFKKKGIGNFS</sequence>
<evidence type="ECO:0000256" key="1">
    <source>
        <dbReference type="ARBA" id="ARBA00022729"/>
    </source>
</evidence>
<keyword evidence="1" id="KW-0732">Signal</keyword>
<feature type="region of interest" description="Disordered" evidence="2">
    <location>
        <begin position="9"/>
        <end position="36"/>
    </location>
</feature>
<dbReference type="EMBL" id="LJKE01000010">
    <property type="protein sequence ID" value="KZD73348.1"/>
    <property type="molecule type" value="Genomic_DNA"/>
</dbReference>
<accession>A0A164R0U7</accession>
<protein>
    <recommendedName>
        <fullName evidence="5">DUF4352 domain-containing protein</fullName>
    </recommendedName>
</protein>
<comment type="caution">
    <text evidence="3">The sequence shown here is derived from an EMBL/GenBank/DDBJ whole genome shotgun (WGS) entry which is preliminary data.</text>
</comment>
<gene>
    <name evidence="3" type="ORF">B4088_0148</name>
</gene>
<reference evidence="3 4" key="1">
    <citation type="submission" date="2015-09" db="EMBL/GenBank/DDBJ databases">
        <title>Bacillus cereus food isolates.</title>
        <authorList>
            <person name="Boekhorst J."/>
        </authorList>
    </citation>
    <scope>NUCLEOTIDE SEQUENCE [LARGE SCALE GENOMIC DNA]</scope>
    <source>
        <strain evidence="3 4">B4088</strain>
    </source>
</reference>
<evidence type="ECO:0000256" key="2">
    <source>
        <dbReference type="SAM" id="MobiDB-lite"/>
    </source>
</evidence>
<dbReference type="RefSeq" id="WP_125902845.1">
    <property type="nucleotide sequence ID" value="NZ_CAXORJ010000050.1"/>
</dbReference>
<dbReference type="PATRIC" id="fig|1396.535.peg.4537"/>
<proteinExistence type="predicted"/>
<feature type="compositionally biased region" description="Basic and acidic residues" evidence="2">
    <location>
        <begin position="15"/>
        <end position="29"/>
    </location>
</feature>
<dbReference type="Proteomes" id="UP000076482">
    <property type="component" value="Unassembled WGS sequence"/>
</dbReference>
<dbReference type="AlphaFoldDB" id="A0A164R0U7"/>
<evidence type="ECO:0000313" key="3">
    <source>
        <dbReference type="EMBL" id="KZD73348.1"/>
    </source>
</evidence>